<evidence type="ECO:0000313" key="2">
    <source>
        <dbReference type="EMBL" id="RCK69858.1"/>
    </source>
</evidence>
<protein>
    <submittedName>
        <fullName evidence="2">Uncharacterized protein</fullName>
    </submittedName>
</protein>
<feature type="transmembrane region" description="Helical" evidence="1">
    <location>
        <begin position="33"/>
        <end position="55"/>
    </location>
</feature>
<evidence type="ECO:0000256" key="1">
    <source>
        <dbReference type="SAM" id="Phobius"/>
    </source>
</evidence>
<comment type="caution">
    <text evidence="2">The sequence shown here is derived from an EMBL/GenBank/DDBJ whole genome shotgun (WGS) entry which is preliminary data.</text>
</comment>
<keyword evidence="1" id="KW-0812">Transmembrane</keyword>
<dbReference type="EMBL" id="QOUI01000004">
    <property type="protein sequence ID" value="RCK69858.1"/>
    <property type="molecule type" value="Genomic_DNA"/>
</dbReference>
<gene>
    <name evidence="2" type="ORF">DT076_07425</name>
</gene>
<proteinExistence type="predicted"/>
<evidence type="ECO:0000313" key="3">
    <source>
        <dbReference type="Proteomes" id="UP000252770"/>
    </source>
</evidence>
<dbReference type="Proteomes" id="UP000252770">
    <property type="component" value="Unassembled WGS sequence"/>
</dbReference>
<name>A0A367YVL7_9ACTN</name>
<dbReference type="AlphaFoldDB" id="A0A367YVL7"/>
<feature type="transmembrane region" description="Helical" evidence="1">
    <location>
        <begin position="61"/>
        <end position="85"/>
    </location>
</feature>
<keyword evidence="1" id="KW-0472">Membrane</keyword>
<reference evidence="2 3" key="1">
    <citation type="submission" date="2018-07" db="EMBL/GenBank/DDBJ databases">
        <title>Desertimonas flava gen. nov. sp. nov.</title>
        <authorList>
            <person name="Liu S."/>
        </authorList>
    </citation>
    <scope>NUCLEOTIDE SEQUENCE [LARGE SCALE GENOMIC DNA]</scope>
    <source>
        <strain evidence="2 3">16Sb5-5</strain>
    </source>
</reference>
<sequence length="165" mass="17609">MPPTGAGGPWWDVLHGWDAELQRTGRVELRSTAGLRVLAIALAAFAGAVCLAPAIALPIAFGPVALVFATVPLLLCTALLVVVVVQQTRFLRRHLVVTVDGIEVTGLATVPWRDVLATRTSLEAVQIRVSTGRGSRWLPVGTLEAPSAQVVAWLELVRHRAQSGR</sequence>
<organism evidence="2 3">
    <name type="scientific">Desertihabitans brevis</name>
    <dbReference type="NCBI Taxonomy" id="2268447"/>
    <lineage>
        <taxon>Bacteria</taxon>
        <taxon>Bacillati</taxon>
        <taxon>Actinomycetota</taxon>
        <taxon>Actinomycetes</taxon>
        <taxon>Propionibacteriales</taxon>
        <taxon>Propionibacteriaceae</taxon>
        <taxon>Desertihabitans</taxon>
    </lineage>
</organism>
<keyword evidence="3" id="KW-1185">Reference proteome</keyword>
<accession>A0A367YVL7</accession>
<keyword evidence="1" id="KW-1133">Transmembrane helix</keyword>